<dbReference type="RefSeq" id="XP_038078615.1">
    <property type="nucleotide sequence ID" value="XM_038222687.1"/>
</dbReference>
<feature type="region of interest" description="Disordered" evidence="12">
    <location>
        <begin position="261"/>
        <end position="291"/>
    </location>
</feature>
<dbReference type="OMA" id="ADMNEIC"/>
<evidence type="ECO:0000256" key="2">
    <source>
        <dbReference type="ARBA" id="ARBA00004496"/>
    </source>
</evidence>
<keyword evidence="8 11" id="KW-0862">Zinc</keyword>
<dbReference type="PROSITE" id="PS50918">
    <property type="entry name" value="WWE"/>
    <property type="match status" value="1"/>
</dbReference>
<dbReference type="InterPro" id="IPR037197">
    <property type="entry name" value="WWE_dom_sf"/>
</dbReference>
<dbReference type="Gene3D" id="4.10.1000.10">
    <property type="entry name" value="Zinc finger, CCCH-type"/>
    <property type="match status" value="1"/>
</dbReference>
<protein>
    <submittedName>
        <fullName evidence="16">Uncharacterized protein</fullName>
    </submittedName>
</protein>
<dbReference type="AlphaFoldDB" id="A0A914BRM5"/>
<keyword evidence="5 11" id="KW-0479">Metal-binding</keyword>
<dbReference type="PROSITE" id="PS50103">
    <property type="entry name" value="ZF_C3H1"/>
    <property type="match status" value="4"/>
</dbReference>
<feature type="domain" description="C3H1-type" evidence="13">
    <location>
        <begin position="293"/>
        <end position="320"/>
    </location>
</feature>
<dbReference type="Pfam" id="PF02825">
    <property type="entry name" value="WWE"/>
    <property type="match status" value="1"/>
</dbReference>
<dbReference type="SUPFAM" id="SSF56399">
    <property type="entry name" value="ADP-ribosylation"/>
    <property type="match status" value="1"/>
</dbReference>
<evidence type="ECO:0000259" key="13">
    <source>
        <dbReference type="PROSITE" id="PS50103"/>
    </source>
</evidence>
<keyword evidence="4" id="KW-0597">Phosphoprotein</keyword>
<dbReference type="SMART" id="SM00356">
    <property type="entry name" value="ZnF_C3H1"/>
    <property type="match status" value="5"/>
</dbReference>
<evidence type="ECO:0000256" key="8">
    <source>
        <dbReference type="ARBA" id="ARBA00022833"/>
    </source>
</evidence>
<reference evidence="16" key="1">
    <citation type="submission" date="2022-11" db="UniProtKB">
        <authorList>
            <consortium name="EnsemblMetazoa"/>
        </authorList>
    </citation>
    <scope>IDENTIFICATION</scope>
</reference>
<organism evidence="16 17">
    <name type="scientific">Patiria miniata</name>
    <name type="common">Bat star</name>
    <name type="synonym">Asterina miniata</name>
    <dbReference type="NCBI Taxonomy" id="46514"/>
    <lineage>
        <taxon>Eukaryota</taxon>
        <taxon>Metazoa</taxon>
        <taxon>Echinodermata</taxon>
        <taxon>Eleutherozoa</taxon>
        <taxon>Asterozoa</taxon>
        <taxon>Asteroidea</taxon>
        <taxon>Valvatacea</taxon>
        <taxon>Valvatida</taxon>
        <taxon>Asterinidae</taxon>
        <taxon>Patiria</taxon>
    </lineage>
</organism>
<feature type="domain" description="C3H1-type" evidence="13">
    <location>
        <begin position="122"/>
        <end position="144"/>
    </location>
</feature>
<dbReference type="GO" id="GO:0005634">
    <property type="term" value="C:nucleus"/>
    <property type="evidence" value="ECO:0007669"/>
    <property type="project" value="UniProtKB-SubCell"/>
</dbReference>
<dbReference type="OrthoDB" id="6133115at2759"/>
<evidence type="ECO:0000256" key="6">
    <source>
        <dbReference type="ARBA" id="ARBA00022737"/>
    </source>
</evidence>
<dbReference type="GO" id="GO:0005737">
    <property type="term" value="C:cytoplasm"/>
    <property type="evidence" value="ECO:0007669"/>
    <property type="project" value="UniProtKB-SubCell"/>
</dbReference>
<evidence type="ECO:0000256" key="3">
    <source>
        <dbReference type="ARBA" id="ARBA00022490"/>
    </source>
</evidence>
<evidence type="ECO:0000256" key="9">
    <source>
        <dbReference type="ARBA" id="ARBA00023242"/>
    </source>
</evidence>
<dbReference type="PANTHER" id="PTHR45740">
    <property type="entry name" value="POLY [ADP-RIBOSE] POLYMERASE"/>
    <property type="match status" value="1"/>
</dbReference>
<feature type="compositionally biased region" description="Acidic residues" evidence="12">
    <location>
        <begin position="263"/>
        <end position="281"/>
    </location>
</feature>
<dbReference type="InterPro" id="IPR051712">
    <property type="entry name" value="ARTD-AVP"/>
</dbReference>
<evidence type="ECO:0000313" key="16">
    <source>
        <dbReference type="EnsemblMetazoa" id="XP_038078615.1"/>
    </source>
</evidence>
<dbReference type="GO" id="GO:0003950">
    <property type="term" value="F:NAD+ poly-ADP-ribosyltransferase activity"/>
    <property type="evidence" value="ECO:0007669"/>
    <property type="project" value="InterPro"/>
</dbReference>
<dbReference type="Gene3D" id="3.30.1370.210">
    <property type="match status" value="1"/>
</dbReference>
<dbReference type="InterPro" id="IPR000571">
    <property type="entry name" value="Znf_CCCH"/>
</dbReference>
<dbReference type="RefSeq" id="XP_038078616.1">
    <property type="nucleotide sequence ID" value="XM_038222688.1"/>
</dbReference>
<dbReference type="InterPro" id="IPR012317">
    <property type="entry name" value="Poly(ADP-ribose)pol_cat_dom"/>
</dbReference>
<feature type="domain" description="WWE" evidence="14">
    <location>
        <begin position="487"/>
        <end position="566"/>
    </location>
</feature>
<evidence type="ECO:0000259" key="14">
    <source>
        <dbReference type="PROSITE" id="PS50918"/>
    </source>
</evidence>
<comment type="similarity">
    <text evidence="10">Belongs to the ARTD/PARP family.</text>
</comment>
<keyword evidence="7 11" id="KW-0863">Zinc-finger</keyword>
<dbReference type="PANTHER" id="PTHR45740:SF2">
    <property type="entry name" value="POLY [ADP-RIBOSE] POLYMERASE"/>
    <property type="match status" value="1"/>
</dbReference>
<evidence type="ECO:0000313" key="17">
    <source>
        <dbReference type="Proteomes" id="UP000887568"/>
    </source>
</evidence>
<dbReference type="Pfam" id="PF25261">
    <property type="entry name" value="zf-CCCH_PARP12"/>
    <property type="match status" value="2"/>
</dbReference>
<dbReference type="InterPro" id="IPR004170">
    <property type="entry name" value="WWE_dom"/>
</dbReference>
<feature type="zinc finger region" description="C3H1-type" evidence="11">
    <location>
        <begin position="181"/>
        <end position="203"/>
    </location>
</feature>
<evidence type="ECO:0000256" key="4">
    <source>
        <dbReference type="ARBA" id="ARBA00022553"/>
    </source>
</evidence>
<dbReference type="Gene3D" id="3.90.228.10">
    <property type="match status" value="1"/>
</dbReference>
<evidence type="ECO:0000256" key="10">
    <source>
        <dbReference type="ARBA" id="ARBA00024347"/>
    </source>
</evidence>
<dbReference type="PROSITE" id="PS51059">
    <property type="entry name" value="PARP_CATALYTIC"/>
    <property type="match status" value="1"/>
</dbReference>
<evidence type="ECO:0000256" key="7">
    <source>
        <dbReference type="ARBA" id="ARBA00022771"/>
    </source>
</evidence>
<evidence type="ECO:0000256" key="5">
    <source>
        <dbReference type="ARBA" id="ARBA00022723"/>
    </source>
</evidence>
<comment type="subcellular location">
    <subcellularLocation>
        <location evidence="2">Cytoplasm</location>
    </subcellularLocation>
    <subcellularLocation>
        <location evidence="1">Nucleus</location>
    </subcellularLocation>
</comment>
<feature type="domain" description="C3H1-type" evidence="13">
    <location>
        <begin position="394"/>
        <end position="421"/>
    </location>
</feature>
<dbReference type="GeneID" id="119745966"/>
<dbReference type="Pfam" id="PF23466">
    <property type="entry name" value="WWE_4"/>
    <property type="match status" value="1"/>
</dbReference>
<evidence type="ECO:0000256" key="12">
    <source>
        <dbReference type="SAM" id="MobiDB-lite"/>
    </source>
</evidence>
<sequence length="796" mass="92192">MAAFHGANPVKRKSKRQVGAMIFPEKLELQILNLVCMYGGSVSLTALNETLMQEGWTGLSDRALRQFMTHSSPHNIKLFHLEEDPVRNECTVRVKTDAVLCETYDPRQDTCEEGSDCESFHLCSHFVLGSCERGRKCVYPHHLRSPHNDTILFANGLEQLDDGHIFQIFRQSWIKITVPDVCRHYNTQTGCTKADCQFLHVCRHYILGDCKFASPYRKPCYYSHNVKDPQPMSVWRRFHINAAAKPPGELLQMLLEKKRQEELSDAEEEDDDYEDDDDEDFNSMRSPTRKSKKTVPDVCIHYNRKGCNKGDKCPYLHICRFYATGNCRFTGKCRHSHNAKGSQPMAVWQALGIDARSKTQEELLALIQTNNPSAAQGDGDKRRRRISSLQGAASDNLEICEYNLRGKCNFGDGCRKLHSDQHYQWQYSDDNGQTWKNVDLNVTIEEKFCDIRTDGVKDQARVLCFKTMKLASMDVRRLETPSTKTSQLNSWQSVLATKWQWYFHDNGNIWVQYANNAEIEEAYQKFRSTGQDPTFKFETEQFRYVLDFPSMTQKNRKLGTKREVRRRPKFVSKDMCERSLQKMKVLGVILPKNWDAHLAPADPQSNFVLSKLDRKLHAEEHKLVSDRFAEKMNASSIVRIERVQNNELWHEFTVRRDYMRDRQVDSRKVPAELMLFHGTEKHVIEAICQQNFDHRVSGSRVGTKYGQGSYFSKSAKYSDAYASPDSKGRGRMFLVRVLVGSYTRGDPKYRRPPLRDTSKLHGPLFDSCVDNPIDPLIFVIFDRNQVYPEYLITYKK</sequence>
<dbReference type="SUPFAM" id="SSF117839">
    <property type="entry name" value="WWE domain"/>
    <property type="match status" value="1"/>
</dbReference>
<feature type="zinc finger region" description="C3H1-type" evidence="11">
    <location>
        <begin position="122"/>
        <end position="144"/>
    </location>
</feature>
<dbReference type="Gene3D" id="3.30.720.50">
    <property type="match status" value="1"/>
</dbReference>
<keyword evidence="6" id="KW-0677">Repeat</keyword>
<name>A0A914BRM5_PATMI</name>
<feature type="domain" description="C3H1-type" evidence="13">
    <location>
        <begin position="181"/>
        <end position="203"/>
    </location>
</feature>
<feature type="zinc finger region" description="C3H1-type" evidence="11">
    <location>
        <begin position="293"/>
        <end position="320"/>
    </location>
</feature>
<dbReference type="InterPro" id="IPR057602">
    <property type="entry name" value="Zfn-CCCH_PARP12"/>
</dbReference>
<dbReference type="EnsemblMetazoa" id="XM_038222688.1">
    <property type="protein sequence ID" value="XP_038078616.1"/>
    <property type="gene ID" value="LOC119745966"/>
</dbReference>
<accession>A0A914BRM5</accession>
<keyword evidence="3" id="KW-0963">Cytoplasm</keyword>
<proteinExistence type="inferred from homology"/>
<dbReference type="GO" id="GO:1990404">
    <property type="term" value="F:NAD+-protein mono-ADP-ribosyltransferase activity"/>
    <property type="evidence" value="ECO:0007669"/>
    <property type="project" value="TreeGrafter"/>
</dbReference>
<evidence type="ECO:0000259" key="15">
    <source>
        <dbReference type="PROSITE" id="PS51059"/>
    </source>
</evidence>
<feature type="domain" description="PARP catalytic" evidence="15">
    <location>
        <begin position="596"/>
        <end position="796"/>
    </location>
</feature>
<evidence type="ECO:0000256" key="1">
    <source>
        <dbReference type="ARBA" id="ARBA00004123"/>
    </source>
</evidence>
<dbReference type="EnsemblMetazoa" id="XM_038222687.1">
    <property type="protein sequence ID" value="XP_038078615.1"/>
    <property type="gene ID" value="LOC119745966"/>
</dbReference>
<keyword evidence="9" id="KW-0539">Nucleus</keyword>
<evidence type="ECO:0000256" key="11">
    <source>
        <dbReference type="PROSITE-ProRule" id="PRU00723"/>
    </source>
</evidence>
<dbReference type="GO" id="GO:0008270">
    <property type="term" value="F:zinc ion binding"/>
    <property type="evidence" value="ECO:0007669"/>
    <property type="project" value="UniProtKB-KW"/>
</dbReference>
<dbReference type="Pfam" id="PF00644">
    <property type="entry name" value="PARP"/>
    <property type="match status" value="1"/>
</dbReference>
<feature type="zinc finger region" description="C3H1-type" evidence="11">
    <location>
        <begin position="394"/>
        <end position="421"/>
    </location>
</feature>
<keyword evidence="17" id="KW-1185">Reference proteome</keyword>
<dbReference type="CDD" id="cd01439">
    <property type="entry name" value="TCCD_inducible_PARP_like"/>
    <property type="match status" value="1"/>
</dbReference>
<dbReference type="Proteomes" id="UP000887568">
    <property type="component" value="Unplaced"/>
</dbReference>